<dbReference type="Gene3D" id="3.40.50.720">
    <property type="entry name" value="NAD(P)-binding Rossmann-like Domain"/>
    <property type="match status" value="1"/>
</dbReference>
<name>A0ABD5WFB2_9EURY</name>
<evidence type="ECO:0000313" key="2">
    <source>
        <dbReference type="EMBL" id="MFC7078903.1"/>
    </source>
</evidence>
<dbReference type="InterPro" id="IPR027051">
    <property type="entry name" value="XdhC_Rossmann_dom"/>
</dbReference>
<dbReference type="Proteomes" id="UP001596407">
    <property type="component" value="Unassembled WGS sequence"/>
</dbReference>
<dbReference type="PANTHER" id="PTHR30388:SF6">
    <property type="entry name" value="XANTHINE DEHYDROGENASE SUBUNIT A-RELATED"/>
    <property type="match status" value="1"/>
</dbReference>
<reference evidence="2 3" key="1">
    <citation type="journal article" date="2019" name="Int. J. Syst. Evol. Microbiol.">
        <title>The Global Catalogue of Microorganisms (GCM) 10K type strain sequencing project: providing services to taxonomists for standard genome sequencing and annotation.</title>
        <authorList>
            <consortium name="The Broad Institute Genomics Platform"/>
            <consortium name="The Broad Institute Genome Sequencing Center for Infectious Disease"/>
            <person name="Wu L."/>
            <person name="Ma J."/>
        </authorList>
    </citation>
    <scope>NUCLEOTIDE SEQUENCE [LARGE SCALE GENOMIC DNA]</scope>
    <source>
        <strain evidence="2 3">DT72</strain>
    </source>
</reference>
<organism evidence="2 3">
    <name type="scientific">Halorussus caseinilyticus</name>
    <dbReference type="NCBI Taxonomy" id="3034025"/>
    <lineage>
        <taxon>Archaea</taxon>
        <taxon>Methanobacteriati</taxon>
        <taxon>Methanobacteriota</taxon>
        <taxon>Stenosarchaea group</taxon>
        <taxon>Halobacteria</taxon>
        <taxon>Halobacteriales</taxon>
        <taxon>Haladaptataceae</taxon>
        <taxon>Halorussus</taxon>
    </lineage>
</organism>
<sequence>MRPVARLARDAGFRVTVAAARGARAEAEQFSAAHEVVATRPPDVAEAVSRPADTYAVLMSHNFVDDRLALEALLATEVPYVGLMGPRKRFDQMREALADAGVELSVGDRERISTPVGLDVGGGEPAQIALSVVGEVLAVSNGREGVG</sequence>
<dbReference type="PANTHER" id="PTHR30388">
    <property type="entry name" value="ALDEHYDE OXIDOREDUCTASE MOLYBDENUM COFACTOR ASSEMBLY PROTEIN"/>
    <property type="match status" value="1"/>
</dbReference>
<protein>
    <submittedName>
        <fullName evidence="2">XdhC family protein</fullName>
    </submittedName>
</protein>
<evidence type="ECO:0000259" key="1">
    <source>
        <dbReference type="Pfam" id="PF13478"/>
    </source>
</evidence>
<dbReference type="EMBL" id="JBHSZH010000001">
    <property type="protein sequence ID" value="MFC7078903.1"/>
    <property type="molecule type" value="Genomic_DNA"/>
</dbReference>
<dbReference type="InterPro" id="IPR052698">
    <property type="entry name" value="MoCofactor_Util/Proc"/>
</dbReference>
<evidence type="ECO:0000313" key="3">
    <source>
        <dbReference type="Proteomes" id="UP001596407"/>
    </source>
</evidence>
<accession>A0ABD5WFB2</accession>
<dbReference type="RefSeq" id="WP_382208456.1">
    <property type="nucleotide sequence ID" value="NZ_JBHSZH010000001.1"/>
</dbReference>
<dbReference type="AlphaFoldDB" id="A0ABD5WFB2"/>
<comment type="caution">
    <text evidence="2">The sequence shown here is derived from an EMBL/GenBank/DDBJ whole genome shotgun (WGS) entry which is preliminary data.</text>
</comment>
<dbReference type="Pfam" id="PF13478">
    <property type="entry name" value="XdhC_C"/>
    <property type="match status" value="1"/>
</dbReference>
<feature type="domain" description="XdhC Rossmann" evidence="1">
    <location>
        <begin position="2"/>
        <end position="136"/>
    </location>
</feature>
<proteinExistence type="predicted"/>
<keyword evidence="3" id="KW-1185">Reference proteome</keyword>
<gene>
    <name evidence="2" type="ORF">ACFQJ6_00935</name>
</gene>